<dbReference type="SUPFAM" id="SSF51206">
    <property type="entry name" value="cAMP-binding domain-like"/>
    <property type="match status" value="1"/>
</dbReference>
<dbReference type="InterPro" id="IPR036390">
    <property type="entry name" value="WH_DNA-bd_sf"/>
</dbReference>
<dbReference type="SUPFAM" id="SSF46785">
    <property type="entry name" value="Winged helix' DNA-binding domain"/>
    <property type="match status" value="1"/>
</dbReference>
<evidence type="ECO:0000259" key="5">
    <source>
        <dbReference type="PROSITE" id="PS51063"/>
    </source>
</evidence>
<protein>
    <submittedName>
        <fullName evidence="6">Crp/Fnr family transcriptional regulator</fullName>
    </submittedName>
</protein>
<evidence type="ECO:0000256" key="2">
    <source>
        <dbReference type="ARBA" id="ARBA00023125"/>
    </source>
</evidence>
<dbReference type="InterPro" id="IPR018490">
    <property type="entry name" value="cNMP-bd_dom_sf"/>
</dbReference>
<proteinExistence type="predicted"/>
<keyword evidence="3" id="KW-0804">Transcription</keyword>
<dbReference type="CDD" id="cd00038">
    <property type="entry name" value="CAP_ED"/>
    <property type="match status" value="1"/>
</dbReference>
<dbReference type="PROSITE" id="PS51063">
    <property type="entry name" value="HTH_CRP_2"/>
    <property type="match status" value="1"/>
</dbReference>
<dbReference type="Gene3D" id="2.60.120.10">
    <property type="entry name" value="Jelly Rolls"/>
    <property type="match status" value="1"/>
</dbReference>
<evidence type="ECO:0000256" key="3">
    <source>
        <dbReference type="ARBA" id="ARBA00023163"/>
    </source>
</evidence>
<dbReference type="PROSITE" id="PS50042">
    <property type="entry name" value="CNMP_BINDING_3"/>
    <property type="match status" value="1"/>
</dbReference>
<dbReference type="Gene3D" id="1.10.10.10">
    <property type="entry name" value="Winged helix-like DNA-binding domain superfamily/Winged helix DNA-binding domain"/>
    <property type="match status" value="1"/>
</dbReference>
<sequence length="231" mass="24784">MNVFADNPWFKALPPAEAEALLAATTPRHLAAGEFLYQQGDAVNASTGGFFGLVSGLLKLCVLHPDGNEAILTIIEPGNWIGEVAVLEGAPRTNTAIAAIDTDVLVVSPDKFSQLMQRPAFSQAVARLLAMRVRLASGLVGDSVLQSTHERIVRRLVLLAHGDMTESTELRSVISTSQDTLAMMLGISRPTLSKELQVLVKQGAIAVRYGRIEILDMALLQQSAQVSSRKA</sequence>
<name>A0ABU8XDM0_9BURK</name>
<dbReference type="RefSeq" id="WP_340337995.1">
    <property type="nucleotide sequence ID" value="NZ_JBBKZS010000013.1"/>
</dbReference>
<dbReference type="Pfam" id="PF13545">
    <property type="entry name" value="HTH_Crp_2"/>
    <property type="match status" value="1"/>
</dbReference>
<evidence type="ECO:0000313" key="7">
    <source>
        <dbReference type="Proteomes" id="UP001367030"/>
    </source>
</evidence>
<dbReference type="InterPro" id="IPR012318">
    <property type="entry name" value="HTH_CRP"/>
</dbReference>
<keyword evidence="2" id="KW-0238">DNA-binding</keyword>
<evidence type="ECO:0000256" key="1">
    <source>
        <dbReference type="ARBA" id="ARBA00023015"/>
    </source>
</evidence>
<accession>A0ABU8XDM0</accession>
<keyword evidence="1" id="KW-0805">Transcription regulation</keyword>
<dbReference type="PANTHER" id="PTHR24567">
    <property type="entry name" value="CRP FAMILY TRANSCRIPTIONAL REGULATORY PROTEIN"/>
    <property type="match status" value="1"/>
</dbReference>
<feature type="domain" description="Cyclic nucleotide-binding" evidence="4">
    <location>
        <begin position="9"/>
        <end position="116"/>
    </location>
</feature>
<organism evidence="6 7">
    <name type="scientific">Variovorax robiniae</name>
    <dbReference type="NCBI Taxonomy" id="1836199"/>
    <lineage>
        <taxon>Bacteria</taxon>
        <taxon>Pseudomonadati</taxon>
        <taxon>Pseudomonadota</taxon>
        <taxon>Betaproteobacteria</taxon>
        <taxon>Burkholderiales</taxon>
        <taxon>Comamonadaceae</taxon>
        <taxon>Variovorax</taxon>
    </lineage>
</organism>
<reference evidence="6 7" key="1">
    <citation type="submission" date="2024-03" db="EMBL/GenBank/DDBJ databases">
        <title>Novel species of the genus Variovorax.</title>
        <authorList>
            <person name="Liu Q."/>
            <person name="Xin Y.-H."/>
        </authorList>
    </citation>
    <scope>NUCLEOTIDE SEQUENCE [LARGE SCALE GENOMIC DNA]</scope>
    <source>
        <strain evidence="6 7">KACC 18901</strain>
    </source>
</reference>
<dbReference type="InterPro" id="IPR050397">
    <property type="entry name" value="Env_Response_Regulators"/>
</dbReference>
<feature type="domain" description="HTH crp-type" evidence="5">
    <location>
        <begin position="146"/>
        <end position="218"/>
    </location>
</feature>
<comment type="caution">
    <text evidence="6">The sequence shown here is derived from an EMBL/GenBank/DDBJ whole genome shotgun (WGS) entry which is preliminary data.</text>
</comment>
<dbReference type="InterPro" id="IPR000595">
    <property type="entry name" value="cNMP-bd_dom"/>
</dbReference>
<gene>
    <name evidence="6" type="ORF">WKW79_25385</name>
</gene>
<dbReference type="SMART" id="SM00100">
    <property type="entry name" value="cNMP"/>
    <property type="match status" value="1"/>
</dbReference>
<evidence type="ECO:0000313" key="6">
    <source>
        <dbReference type="EMBL" id="MEJ8857927.1"/>
    </source>
</evidence>
<evidence type="ECO:0000259" key="4">
    <source>
        <dbReference type="PROSITE" id="PS50042"/>
    </source>
</evidence>
<dbReference type="Proteomes" id="UP001367030">
    <property type="component" value="Unassembled WGS sequence"/>
</dbReference>
<dbReference type="Pfam" id="PF00027">
    <property type="entry name" value="cNMP_binding"/>
    <property type="match status" value="1"/>
</dbReference>
<dbReference type="SMART" id="SM00419">
    <property type="entry name" value="HTH_CRP"/>
    <property type="match status" value="1"/>
</dbReference>
<dbReference type="PANTHER" id="PTHR24567:SF74">
    <property type="entry name" value="HTH-TYPE TRANSCRIPTIONAL REGULATOR ARCR"/>
    <property type="match status" value="1"/>
</dbReference>
<keyword evidence="7" id="KW-1185">Reference proteome</keyword>
<dbReference type="EMBL" id="JBBKZS010000013">
    <property type="protein sequence ID" value="MEJ8857927.1"/>
    <property type="molecule type" value="Genomic_DNA"/>
</dbReference>
<dbReference type="InterPro" id="IPR014710">
    <property type="entry name" value="RmlC-like_jellyroll"/>
</dbReference>
<dbReference type="InterPro" id="IPR036388">
    <property type="entry name" value="WH-like_DNA-bd_sf"/>
</dbReference>